<reference evidence="2 3" key="1">
    <citation type="submission" date="2014-10" db="EMBL/GenBank/DDBJ databases">
        <title>Draft genome of anammox bacterium scalindua brodae, obtained using differential coverage binning of sequence data from two enrichment reactors.</title>
        <authorList>
            <person name="Speth D.R."/>
            <person name="Russ L."/>
            <person name="Kartal B."/>
            <person name="Op den Camp H.J."/>
            <person name="Dutilh B.E."/>
            <person name="Jetten M.S."/>
        </authorList>
    </citation>
    <scope>NUCLEOTIDE SEQUENCE [LARGE SCALE GENOMIC DNA]</scope>
    <source>
        <strain evidence="2">RU1</strain>
    </source>
</reference>
<sequence>MIKTEDLRTAVAGALKYIKKQKDVIDAEVFASWSDLITIRLDYTSDIPCNGIHEPKSIQSYGLGILATFKRGNRIETGFGSVTNDLTKGGVLDALEKAKRNRVYDPDFKTLPEPVDNPALTNYHDKRVMEISGEETVDLGWKALDGALKTLRDGGHKKTIIIGGDVTILRERMAIKTTKEIDDFDETTSLAANITVMIENKNVKGTGWSMGTHLTTFKPEAAGREAAESAMRAIGGRKVKSGRHNVIFGNQPLTDIVSNVLIPSLDLSSVYASDTPFLGKLGHGIASSNLNVYDDGTIKGEIGSKKITCEGIPTGRTDLITNGTLTGFLANNYYAHKFKNNLYNPIPRNGFRYSAIGRDYKNKPGISPTNVIIEGNRGTTGDSLLKQVDNGVYIGGIWYTYAINGLAMGDFTSTIIADSFAIKDGKIASPLKPNTIRINTDINHILNNIIGITKKKRSTLVWGSREVVIAPEIAVSNVQLENVTGFLA</sequence>
<keyword evidence="2" id="KW-0378">Hydrolase</keyword>
<gene>
    <name evidence="2" type="ORF">SCABRO_01900</name>
</gene>
<dbReference type="PANTHER" id="PTHR43421:SF1">
    <property type="entry name" value="METALLOPROTEASE PMBA"/>
    <property type="match status" value="1"/>
</dbReference>
<dbReference type="InterPro" id="IPR035068">
    <property type="entry name" value="TldD/PmbA_N"/>
</dbReference>
<keyword evidence="2" id="KW-0645">Protease</keyword>
<dbReference type="InterPro" id="IPR036059">
    <property type="entry name" value="TldD/PmbA_sf"/>
</dbReference>
<dbReference type="Gene3D" id="3.30.2290.10">
    <property type="entry name" value="PmbA/TldD superfamily"/>
    <property type="match status" value="1"/>
</dbReference>
<evidence type="ECO:0000313" key="3">
    <source>
        <dbReference type="Proteomes" id="UP000030652"/>
    </source>
</evidence>
<dbReference type="InterPro" id="IPR045569">
    <property type="entry name" value="Metalloprtase-TldD/E_C"/>
</dbReference>
<dbReference type="GO" id="GO:0008237">
    <property type="term" value="F:metallopeptidase activity"/>
    <property type="evidence" value="ECO:0007669"/>
    <property type="project" value="InterPro"/>
</dbReference>
<dbReference type="EMBL" id="JRYO01000135">
    <property type="protein sequence ID" value="KHE92343.1"/>
    <property type="molecule type" value="Genomic_DNA"/>
</dbReference>
<evidence type="ECO:0000259" key="1">
    <source>
        <dbReference type="Pfam" id="PF19289"/>
    </source>
</evidence>
<comment type="caution">
    <text evidence="2">The sequence shown here is derived from an EMBL/GenBank/DDBJ whole genome shotgun (WGS) entry which is preliminary data.</text>
</comment>
<organism evidence="2 3">
    <name type="scientific">Candidatus Scalindua brodae</name>
    <dbReference type="NCBI Taxonomy" id="237368"/>
    <lineage>
        <taxon>Bacteria</taxon>
        <taxon>Pseudomonadati</taxon>
        <taxon>Planctomycetota</taxon>
        <taxon>Candidatus Brocadiia</taxon>
        <taxon>Candidatus Brocadiales</taxon>
        <taxon>Candidatus Scalinduaceae</taxon>
        <taxon>Candidatus Scalindua</taxon>
    </lineage>
</organism>
<proteinExistence type="predicted"/>
<accession>A0A0B0EMI6</accession>
<dbReference type="AlphaFoldDB" id="A0A0B0EMI6"/>
<name>A0A0B0EMI6_9BACT</name>
<protein>
    <submittedName>
        <fullName evidence="2">Putative protease</fullName>
    </submittedName>
</protein>
<dbReference type="GO" id="GO:0005829">
    <property type="term" value="C:cytosol"/>
    <property type="evidence" value="ECO:0007669"/>
    <property type="project" value="TreeGrafter"/>
</dbReference>
<dbReference type="SUPFAM" id="SSF111283">
    <property type="entry name" value="Putative modulator of DNA gyrase, PmbA/TldD"/>
    <property type="match status" value="1"/>
</dbReference>
<dbReference type="GO" id="GO:0006508">
    <property type="term" value="P:proteolysis"/>
    <property type="evidence" value="ECO:0007669"/>
    <property type="project" value="UniProtKB-KW"/>
</dbReference>
<feature type="domain" description="Metalloprotease TldD/E C-terminal" evidence="1">
    <location>
        <begin position="241"/>
        <end position="480"/>
    </location>
</feature>
<dbReference type="Proteomes" id="UP000030652">
    <property type="component" value="Unassembled WGS sequence"/>
</dbReference>
<dbReference type="eggNOG" id="COG0312">
    <property type="taxonomic scope" value="Bacteria"/>
</dbReference>
<evidence type="ECO:0000313" key="2">
    <source>
        <dbReference type="EMBL" id="KHE92343.1"/>
    </source>
</evidence>
<dbReference type="Pfam" id="PF19289">
    <property type="entry name" value="PmbA_TldD_3rd"/>
    <property type="match status" value="1"/>
</dbReference>
<dbReference type="InterPro" id="IPR047657">
    <property type="entry name" value="PmbA"/>
</dbReference>
<dbReference type="PANTHER" id="PTHR43421">
    <property type="entry name" value="METALLOPROTEASE PMBA"/>
    <property type="match status" value="1"/>
</dbReference>